<keyword evidence="6" id="KW-1185">Reference proteome</keyword>
<dbReference type="PANTHER" id="PTHR10891">
    <property type="entry name" value="EF-HAND CALCIUM-BINDING DOMAIN CONTAINING PROTEIN"/>
    <property type="match status" value="1"/>
</dbReference>
<feature type="domain" description="EF-hand" evidence="4">
    <location>
        <begin position="115"/>
        <end position="150"/>
    </location>
</feature>
<evidence type="ECO:0000313" key="5">
    <source>
        <dbReference type="EMBL" id="KAI5078108.1"/>
    </source>
</evidence>
<dbReference type="CDD" id="cd00051">
    <property type="entry name" value="EFh"/>
    <property type="match status" value="2"/>
</dbReference>
<feature type="domain" description="EF-hand" evidence="4">
    <location>
        <begin position="186"/>
        <end position="221"/>
    </location>
</feature>
<feature type="domain" description="EF-hand" evidence="4">
    <location>
        <begin position="151"/>
        <end position="185"/>
    </location>
</feature>
<dbReference type="InterPro" id="IPR039647">
    <property type="entry name" value="EF_hand_pair_protein_CML-like"/>
</dbReference>
<dbReference type="InterPro" id="IPR002048">
    <property type="entry name" value="EF_hand_dom"/>
</dbReference>
<evidence type="ECO:0000256" key="2">
    <source>
        <dbReference type="ARBA" id="ARBA00022737"/>
    </source>
</evidence>
<gene>
    <name evidence="5" type="ORF">GOP47_0007932</name>
</gene>
<keyword evidence="3" id="KW-0106">Calcium</keyword>
<dbReference type="Pfam" id="PF13499">
    <property type="entry name" value="EF-hand_7"/>
    <property type="match status" value="2"/>
</dbReference>
<dbReference type="PROSITE" id="PS00018">
    <property type="entry name" value="EF_HAND_1"/>
    <property type="match status" value="3"/>
</dbReference>
<dbReference type="Gene3D" id="1.10.238.10">
    <property type="entry name" value="EF-hand"/>
    <property type="match status" value="2"/>
</dbReference>
<protein>
    <recommendedName>
        <fullName evidence="4">EF-hand domain-containing protein</fullName>
    </recommendedName>
</protein>
<accession>A0A9D4V2K5</accession>
<dbReference type="FunFam" id="1.10.238.10:FF:000001">
    <property type="entry name" value="Calmodulin 1"/>
    <property type="match status" value="1"/>
</dbReference>
<keyword evidence="2" id="KW-0677">Repeat</keyword>
<feature type="domain" description="EF-hand" evidence="4">
    <location>
        <begin position="222"/>
        <end position="257"/>
    </location>
</feature>
<evidence type="ECO:0000256" key="1">
    <source>
        <dbReference type="ARBA" id="ARBA00022723"/>
    </source>
</evidence>
<sequence>MKLPLPNFLRKKVRSSTISTSRSSTSLSQKGSAHFKKCAAYLPSSTSSDSNAIPAGFSSACTSLSSSCKVSSSEDSWSKGLIQAQQVSSMEEIVVLQEATGKVESQCVPKATSFDLHRELEETFMRFDTNHDGKISTSELGAVLQSLGDNPSDDELVLMVKEVDRDGDGFIDLQEFILLNAAASATGKEDLRDAFLVFDTDADGKISVEELHNVLSRLGEACTMEECGRMIKGVDTDGDGFVDFQEFCTMMSIQHSKNH</sequence>
<dbReference type="SMART" id="SM00054">
    <property type="entry name" value="EFh"/>
    <property type="match status" value="4"/>
</dbReference>
<dbReference type="AlphaFoldDB" id="A0A9D4V2K5"/>
<reference evidence="5" key="1">
    <citation type="submission" date="2021-01" db="EMBL/GenBank/DDBJ databases">
        <title>Adiantum capillus-veneris genome.</title>
        <authorList>
            <person name="Fang Y."/>
            <person name="Liao Q."/>
        </authorList>
    </citation>
    <scope>NUCLEOTIDE SEQUENCE</scope>
    <source>
        <strain evidence="5">H3</strain>
        <tissue evidence="5">Leaf</tissue>
    </source>
</reference>
<organism evidence="5 6">
    <name type="scientific">Adiantum capillus-veneris</name>
    <name type="common">Maidenhair fern</name>
    <dbReference type="NCBI Taxonomy" id="13818"/>
    <lineage>
        <taxon>Eukaryota</taxon>
        <taxon>Viridiplantae</taxon>
        <taxon>Streptophyta</taxon>
        <taxon>Embryophyta</taxon>
        <taxon>Tracheophyta</taxon>
        <taxon>Polypodiopsida</taxon>
        <taxon>Polypodiidae</taxon>
        <taxon>Polypodiales</taxon>
        <taxon>Pteridineae</taxon>
        <taxon>Pteridaceae</taxon>
        <taxon>Vittarioideae</taxon>
        <taxon>Adiantum</taxon>
    </lineage>
</organism>
<dbReference type="SUPFAM" id="SSF47473">
    <property type="entry name" value="EF-hand"/>
    <property type="match status" value="1"/>
</dbReference>
<evidence type="ECO:0000259" key="4">
    <source>
        <dbReference type="PROSITE" id="PS50222"/>
    </source>
</evidence>
<dbReference type="OrthoDB" id="26525at2759"/>
<dbReference type="GO" id="GO:0005509">
    <property type="term" value="F:calcium ion binding"/>
    <property type="evidence" value="ECO:0007669"/>
    <property type="project" value="InterPro"/>
</dbReference>
<evidence type="ECO:0000256" key="3">
    <source>
        <dbReference type="ARBA" id="ARBA00022837"/>
    </source>
</evidence>
<name>A0A9D4V2K5_ADICA</name>
<dbReference type="Proteomes" id="UP000886520">
    <property type="component" value="Chromosome 7"/>
</dbReference>
<comment type="caution">
    <text evidence="5">The sequence shown here is derived from an EMBL/GenBank/DDBJ whole genome shotgun (WGS) entry which is preliminary data.</text>
</comment>
<dbReference type="EMBL" id="JABFUD020000007">
    <property type="protein sequence ID" value="KAI5078108.1"/>
    <property type="molecule type" value="Genomic_DNA"/>
</dbReference>
<dbReference type="PROSITE" id="PS50222">
    <property type="entry name" value="EF_HAND_2"/>
    <property type="match status" value="4"/>
</dbReference>
<keyword evidence="1" id="KW-0479">Metal-binding</keyword>
<evidence type="ECO:0000313" key="6">
    <source>
        <dbReference type="Proteomes" id="UP000886520"/>
    </source>
</evidence>
<dbReference type="InterPro" id="IPR011992">
    <property type="entry name" value="EF-hand-dom_pair"/>
</dbReference>
<proteinExistence type="predicted"/>
<dbReference type="InterPro" id="IPR018247">
    <property type="entry name" value="EF_Hand_1_Ca_BS"/>
</dbReference>